<evidence type="ECO:0000313" key="3">
    <source>
        <dbReference type="Proteomes" id="UP000179230"/>
    </source>
</evidence>
<dbReference type="AlphaFoldDB" id="A0A1F6FR78"/>
<gene>
    <name evidence="2" type="ORF">A2592_02580</name>
</gene>
<name>A0A1F6FR78_9BACT</name>
<organism evidence="2 3">
    <name type="scientific">Candidatus Kaiserbacteria bacterium RIFOXYD1_FULL_42_15</name>
    <dbReference type="NCBI Taxonomy" id="1798532"/>
    <lineage>
        <taxon>Bacteria</taxon>
        <taxon>Candidatus Kaiseribacteriota</taxon>
    </lineage>
</organism>
<protein>
    <submittedName>
        <fullName evidence="2">Uncharacterized protein</fullName>
    </submittedName>
</protein>
<accession>A0A1F6FR78</accession>
<proteinExistence type="predicted"/>
<evidence type="ECO:0000256" key="1">
    <source>
        <dbReference type="SAM" id="MobiDB-lite"/>
    </source>
</evidence>
<dbReference type="EMBL" id="MFMT01000022">
    <property type="protein sequence ID" value="OGG88365.1"/>
    <property type="molecule type" value="Genomic_DNA"/>
</dbReference>
<feature type="region of interest" description="Disordered" evidence="1">
    <location>
        <begin position="1"/>
        <end position="23"/>
    </location>
</feature>
<feature type="compositionally biased region" description="Basic and acidic residues" evidence="1">
    <location>
        <begin position="11"/>
        <end position="21"/>
    </location>
</feature>
<evidence type="ECO:0000313" key="2">
    <source>
        <dbReference type="EMBL" id="OGG88365.1"/>
    </source>
</evidence>
<reference evidence="2 3" key="1">
    <citation type="journal article" date="2016" name="Nat. Commun.">
        <title>Thousands of microbial genomes shed light on interconnected biogeochemical processes in an aquifer system.</title>
        <authorList>
            <person name="Anantharaman K."/>
            <person name="Brown C.T."/>
            <person name="Hug L.A."/>
            <person name="Sharon I."/>
            <person name="Castelle C.J."/>
            <person name="Probst A.J."/>
            <person name="Thomas B.C."/>
            <person name="Singh A."/>
            <person name="Wilkins M.J."/>
            <person name="Karaoz U."/>
            <person name="Brodie E.L."/>
            <person name="Williams K.H."/>
            <person name="Hubbard S.S."/>
            <person name="Banfield J.F."/>
        </authorList>
    </citation>
    <scope>NUCLEOTIDE SEQUENCE [LARGE SCALE GENOMIC DNA]</scope>
</reference>
<dbReference type="Proteomes" id="UP000179230">
    <property type="component" value="Unassembled WGS sequence"/>
</dbReference>
<sequence>MLDRVSSPRTLESETEYKEVPSETFDDLSEMTDQEIELYTESFLGEEITRLTQEEIETKITPLLTELAKRGISGFGLFSFALPDNVTAEEIQSGNSSWAKVYKSLFSLSKTGEYKQNPELQMMVRELENIIDQNPQMMGPVAMWDTAKDVMWRRDIPSHAKGSLMGSMTYALAFFDTDRYEAELLKNLDISASPNHRLQAVTEHKVPPVY</sequence>
<comment type="caution">
    <text evidence="2">The sequence shown here is derived from an EMBL/GenBank/DDBJ whole genome shotgun (WGS) entry which is preliminary data.</text>
</comment>